<evidence type="ECO:0000313" key="7">
    <source>
        <dbReference type="Proteomes" id="UP000694844"/>
    </source>
</evidence>
<evidence type="ECO:0000259" key="6">
    <source>
        <dbReference type="PROSITE" id="PS50871"/>
    </source>
</evidence>
<dbReference type="SUPFAM" id="SSF49842">
    <property type="entry name" value="TNF-like"/>
    <property type="match status" value="1"/>
</dbReference>
<keyword evidence="3 5" id="KW-0732">Signal</keyword>
<protein>
    <submittedName>
        <fullName evidence="8">Uncharacterized protein LOC111132510</fullName>
    </submittedName>
</protein>
<keyword evidence="7" id="KW-1185">Reference proteome</keyword>
<comment type="subcellular location">
    <subcellularLocation>
        <location evidence="1">Secreted</location>
    </subcellularLocation>
</comment>
<keyword evidence="2" id="KW-0964">Secreted</keyword>
<sequence length="303" mass="34166">MQLFVLGLFGVWLLAFRIVHSELPPGSVFESEVDVKNLMERLIVLEESLKEEKQRNDHLKRTVSSLVTELEQTKRSFEDKYLALQMQLQEHLDFKTEDLSHTPKNIANETQKRIIPDDKQRKRGVGWLKPEKSALTNQDSIKPPGVVRREHSAKLQRRLLLESIPVTPSTVAFFAQLSSNIPLAEATGNHVMVFDLVKTNAGNGYHPSTGVFIVPESGYYVFSWSFRNSDGHYHSTELMVNNSVESVIHLHTGAGSWLSGTGVAVLHVNKGDDVYVRISALSHYGDIHSDNYGRSSFTGWKLN</sequence>
<dbReference type="PANTHER" id="PTHR22923">
    <property type="entry name" value="CEREBELLIN-RELATED"/>
    <property type="match status" value="1"/>
</dbReference>
<feature type="domain" description="C1q" evidence="6">
    <location>
        <begin position="166"/>
        <end position="303"/>
    </location>
</feature>
<dbReference type="PROSITE" id="PS50871">
    <property type="entry name" value="C1Q"/>
    <property type="match status" value="1"/>
</dbReference>
<evidence type="ECO:0000256" key="4">
    <source>
        <dbReference type="SAM" id="Coils"/>
    </source>
</evidence>
<dbReference type="InterPro" id="IPR050822">
    <property type="entry name" value="Cerebellin_Synaptic_Org"/>
</dbReference>
<feature type="chain" id="PRO_5034989146" evidence="5">
    <location>
        <begin position="22"/>
        <end position="303"/>
    </location>
</feature>
<dbReference type="Pfam" id="PF00386">
    <property type="entry name" value="C1q"/>
    <property type="match status" value="1"/>
</dbReference>
<dbReference type="GeneID" id="111132510"/>
<feature type="signal peptide" evidence="5">
    <location>
        <begin position="1"/>
        <end position="21"/>
    </location>
</feature>
<dbReference type="Proteomes" id="UP000694844">
    <property type="component" value="Chromosome 5"/>
</dbReference>
<keyword evidence="4" id="KW-0175">Coiled coil</keyword>
<dbReference type="PANTHER" id="PTHR22923:SF116">
    <property type="entry name" value="C1Q DOMAIN-CONTAINING PROTEIN"/>
    <property type="match status" value="1"/>
</dbReference>
<evidence type="ECO:0000256" key="5">
    <source>
        <dbReference type="SAM" id="SignalP"/>
    </source>
</evidence>
<evidence type="ECO:0000256" key="1">
    <source>
        <dbReference type="ARBA" id="ARBA00004613"/>
    </source>
</evidence>
<evidence type="ECO:0000256" key="2">
    <source>
        <dbReference type="ARBA" id="ARBA00022525"/>
    </source>
</evidence>
<gene>
    <name evidence="8" type="primary">LOC111132510</name>
</gene>
<organism evidence="7 8">
    <name type="scientific">Crassostrea virginica</name>
    <name type="common">Eastern oyster</name>
    <dbReference type="NCBI Taxonomy" id="6565"/>
    <lineage>
        <taxon>Eukaryota</taxon>
        <taxon>Metazoa</taxon>
        <taxon>Spiralia</taxon>
        <taxon>Lophotrochozoa</taxon>
        <taxon>Mollusca</taxon>
        <taxon>Bivalvia</taxon>
        <taxon>Autobranchia</taxon>
        <taxon>Pteriomorphia</taxon>
        <taxon>Ostreida</taxon>
        <taxon>Ostreoidea</taxon>
        <taxon>Ostreidae</taxon>
        <taxon>Crassostrea</taxon>
    </lineage>
</organism>
<dbReference type="GO" id="GO:0005576">
    <property type="term" value="C:extracellular region"/>
    <property type="evidence" value="ECO:0007669"/>
    <property type="project" value="UniProtKB-SubCell"/>
</dbReference>
<proteinExistence type="predicted"/>
<dbReference type="RefSeq" id="XP_022336036.1">
    <property type="nucleotide sequence ID" value="XM_022480328.1"/>
</dbReference>
<reference evidence="8" key="1">
    <citation type="submission" date="2025-08" db="UniProtKB">
        <authorList>
            <consortium name="RefSeq"/>
        </authorList>
    </citation>
    <scope>IDENTIFICATION</scope>
    <source>
        <tissue evidence="8">Whole sample</tissue>
    </source>
</reference>
<evidence type="ECO:0000256" key="3">
    <source>
        <dbReference type="ARBA" id="ARBA00022729"/>
    </source>
</evidence>
<evidence type="ECO:0000313" key="8">
    <source>
        <dbReference type="RefSeq" id="XP_022336036.1"/>
    </source>
</evidence>
<accession>A0A8B8E967</accession>
<dbReference type="AlphaFoldDB" id="A0A8B8E967"/>
<dbReference type="SMART" id="SM00110">
    <property type="entry name" value="C1Q"/>
    <property type="match status" value="1"/>
</dbReference>
<name>A0A8B8E967_CRAVI</name>
<feature type="coiled-coil region" evidence="4">
    <location>
        <begin position="35"/>
        <end position="87"/>
    </location>
</feature>
<dbReference type="KEGG" id="cvn:111132510"/>
<dbReference type="InterPro" id="IPR008983">
    <property type="entry name" value="Tumour_necrosis_fac-like_dom"/>
</dbReference>
<dbReference type="OrthoDB" id="6080680at2759"/>
<dbReference type="PRINTS" id="PR00007">
    <property type="entry name" value="COMPLEMNTC1Q"/>
</dbReference>
<dbReference type="InterPro" id="IPR001073">
    <property type="entry name" value="C1q_dom"/>
</dbReference>
<dbReference type="Gene3D" id="2.60.120.40">
    <property type="match status" value="1"/>
</dbReference>